<feature type="region of interest" description="Disordered" evidence="1">
    <location>
        <begin position="170"/>
        <end position="291"/>
    </location>
</feature>
<dbReference type="Proteomes" id="UP000283269">
    <property type="component" value="Unassembled WGS sequence"/>
</dbReference>
<feature type="region of interest" description="Disordered" evidence="1">
    <location>
        <begin position="1"/>
        <end position="50"/>
    </location>
</feature>
<dbReference type="PANTHER" id="PTHR10663:SF405">
    <property type="entry name" value="ARF GUANINE NUCLEOTIDE EXCHANGE FACTOR SYT1"/>
    <property type="match status" value="1"/>
</dbReference>
<feature type="compositionally biased region" description="Polar residues" evidence="1">
    <location>
        <begin position="1157"/>
        <end position="1170"/>
    </location>
</feature>
<evidence type="ECO:0000313" key="5">
    <source>
        <dbReference type="Proteomes" id="UP000283269"/>
    </source>
</evidence>
<feature type="compositionally biased region" description="Low complexity" evidence="1">
    <location>
        <begin position="37"/>
        <end position="50"/>
    </location>
</feature>
<dbReference type="PROSITE" id="PS50003">
    <property type="entry name" value="PH_DOMAIN"/>
    <property type="match status" value="1"/>
</dbReference>
<dbReference type="InterPro" id="IPR041681">
    <property type="entry name" value="PH_9"/>
</dbReference>
<dbReference type="PROSITE" id="PS50190">
    <property type="entry name" value="SEC7"/>
    <property type="match status" value="1"/>
</dbReference>
<dbReference type="InterPro" id="IPR001849">
    <property type="entry name" value="PH_domain"/>
</dbReference>
<dbReference type="OrthoDB" id="430364at2759"/>
<feature type="compositionally biased region" description="Basic residues" evidence="1">
    <location>
        <begin position="197"/>
        <end position="207"/>
    </location>
</feature>
<evidence type="ECO:0000259" key="3">
    <source>
        <dbReference type="PROSITE" id="PS50190"/>
    </source>
</evidence>
<reference evidence="4 5" key="1">
    <citation type="journal article" date="2018" name="Evol. Lett.">
        <title>Horizontal gene cluster transfer increased hallucinogenic mushroom diversity.</title>
        <authorList>
            <person name="Reynolds H.T."/>
            <person name="Vijayakumar V."/>
            <person name="Gluck-Thaler E."/>
            <person name="Korotkin H.B."/>
            <person name="Matheny P.B."/>
            <person name="Slot J.C."/>
        </authorList>
    </citation>
    <scope>NUCLEOTIDE SEQUENCE [LARGE SCALE GENOMIC DNA]</scope>
    <source>
        <strain evidence="4 5">2631</strain>
    </source>
</reference>
<dbReference type="Pfam" id="PF01369">
    <property type="entry name" value="Sec7"/>
    <property type="match status" value="1"/>
</dbReference>
<dbReference type="EMBL" id="NHYD01001858">
    <property type="protein sequence ID" value="PPQ89598.1"/>
    <property type="molecule type" value="Genomic_DNA"/>
</dbReference>
<feature type="compositionally biased region" description="Polar residues" evidence="1">
    <location>
        <begin position="230"/>
        <end position="242"/>
    </location>
</feature>
<feature type="region of interest" description="Disordered" evidence="1">
    <location>
        <begin position="1132"/>
        <end position="1176"/>
    </location>
</feature>
<protein>
    <recommendedName>
        <fullName evidence="6">SEC7 domain-containing protein</fullName>
    </recommendedName>
</protein>
<keyword evidence="5" id="KW-1185">Reference proteome</keyword>
<dbReference type="STRING" id="93625.A0A409XFN0"/>
<feature type="compositionally biased region" description="Low complexity" evidence="1">
    <location>
        <begin position="181"/>
        <end position="196"/>
    </location>
</feature>
<sequence length="1288" mass="141694">MSSPKASNVSDAHDTTSNSPPPYSQSSRSPLLLAEMTTTRTETVTTTTTETTTHLFSLPYWKKRNGAQSSASQRSSIDNLSSSIASKAPTYPPFIDKALPPTPLESPDTFFATGGSCNSRASSVLPPPIYRSDGALPQSRKLSTGTQAAAALAHAALGIGLPHVGLPHSSASFPRPEASTIPFGSPASPSSPSPGIRRSKSSHRILSRRVSETQENVNEQPRTERRQRGLSFSSTSFLNIGSSDARGKGKDTEPASATADSYKQASKPLTRKSSFWNRRKGTEPVESMSPVQDNSVVLLPPLPPVHHVSPFDIHDFPDASLTSPLNDPSLNSNDTNRKHAESVRPLHPNVSSPEIYDVSISSRSWPVSQQTIPSNGLTESLQSNGNPASHSRPRRQTSTPFLHRLSLGVFSSGESSPSSGPTAIIYPQSATTFYAPTTLVPRRQETPIPRPLGGEEESPELYLSRLKDAVSKSEVAGILASSSDPFHARALREYVNQFDFLDIPLDVALRKLLMEVGLPRETQQIDRVMEAFAFRYMQCNSDIFISEDHPYILAFSLIMLHTDAFNPSNKRKMTKPDYIKNTKLPGIPTEVLDCFFDNIVFAPFIFIEDPVDFNGQTGLLPDVTRPLPLSTPSSAVSVNGPSSFKMGNRVDPYYLITNNLLEPLRVDVNSMVPLENPFTYEGTNGPWDEQQLHQAFVNANVIEIEAPTANRTVSLFTRSPILKSTSMVSSSTGESCDPTQTKGDTWNLKITKVGVLNRKDDVTGGGRKSSNRKWKTWTVILTGSQLLLFRDLAWATALSQSCESSSEQVITPPSSVFRPDESFSVKDAIAVYDQTYTKHEYVMRFVLPDGRQILLQASDAKDLNEWISRINYASTFKTAGVRMRPLGLSSEDALLTGVAAATSHLHDMQKHPNISRARSWDSNAPRDLMEMLSGPPPDRNTLKRRVTMVNGSADFDLDVPVAPEIEGAEQFKATFDRVKADLAAASWPSDHETWLPEEDEANNVYESPIESPASLDSSNSRLPSRSQIIQSKIRELDSKIAASQPQLDSDVRFIRNIAILTPFQKSTRTRLAASVQGVAKRITQLRLEMEKLKCHRAVLRCDLSSEGRSWNYSKQVALRVAKKTLQTRRAQKVPTMTLELPDSPTLSTEDSLRFSPPVSQKLDSSPSDSFHSAVESGFGWPSSEDLNFLATKNDPSRPDLSRSSSSFPKEWTNKGNRQRSSSLSSNSNHMSSNHGHEVTGRISSDTQECAEDDLAEEWNRTRCAQRVSLIHVPSNIMITTRLKNSSGS</sequence>
<dbReference type="Gene3D" id="2.30.29.30">
    <property type="entry name" value="Pleckstrin-homology domain (PH domain)/Phosphotyrosine-binding domain (PTB)"/>
    <property type="match status" value="1"/>
</dbReference>
<evidence type="ECO:0000259" key="2">
    <source>
        <dbReference type="PROSITE" id="PS50003"/>
    </source>
</evidence>
<dbReference type="SUPFAM" id="SSF50729">
    <property type="entry name" value="PH domain-like"/>
    <property type="match status" value="1"/>
</dbReference>
<dbReference type="CDD" id="cd00171">
    <property type="entry name" value="Sec7"/>
    <property type="match status" value="1"/>
</dbReference>
<feature type="region of interest" description="Disordered" evidence="1">
    <location>
        <begin position="367"/>
        <end position="396"/>
    </location>
</feature>
<feature type="domain" description="SEC7" evidence="3">
    <location>
        <begin position="427"/>
        <end position="602"/>
    </location>
</feature>
<feature type="region of interest" description="Disordered" evidence="1">
    <location>
        <begin position="1189"/>
        <end position="1248"/>
    </location>
</feature>
<dbReference type="Gene3D" id="1.10.1000.11">
    <property type="entry name" value="Arf Nucleotide-binding Site Opener,domain 2"/>
    <property type="match status" value="1"/>
</dbReference>
<feature type="region of interest" description="Disordered" evidence="1">
    <location>
        <begin position="319"/>
        <end position="352"/>
    </location>
</feature>
<dbReference type="InterPro" id="IPR023394">
    <property type="entry name" value="Sec7_C_sf"/>
</dbReference>
<comment type="caution">
    <text evidence="4">The sequence shown here is derived from an EMBL/GenBank/DDBJ whole genome shotgun (WGS) entry which is preliminary data.</text>
</comment>
<dbReference type="GO" id="GO:0005085">
    <property type="term" value="F:guanyl-nucleotide exchange factor activity"/>
    <property type="evidence" value="ECO:0007669"/>
    <property type="project" value="InterPro"/>
</dbReference>
<feature type="compositionally biased region" description="Basic and acidic residues" evidence="1">
    <location>
        <begin position="335"/>
        <end position="344"/>
    </location>
</feature>
<dbReference type="InterPro" id="IPR011993">
    <property type="entry name" value="PH-like_dom_sf"/>
</dbReference>
<feature type="compositionally biased region" description="Low complexity" evidence="1">
    <location>
        <begin position="1220"/>
        <end position="1233"/>
    </location>
</feature>
<dbReference type="SMART" id="SM00233">
    <property type="entry name" value="PH"/>
    <property type="match status" value="1"/>
</dbReference>
<dbReference type="SMART" id="SM00222">
    <property type="entry name" value="Sec7"/>
    <property type="match status" value="1"/>
</dbReference>
<organism evidence="4 5">
    <name type="scientific">Psilocybe cyanescens</name>
    <dbReference type="NCBI Taxonomy" id="93625"/>
    <lineage>
        <taxon>Eukaryota</taxon>
        <taxon>Fungi</taxon>
        <taxon>Dikarya</taxon>
        <taxon>Basidiomycota</taxon>
        <taxon>Agaricomycotina</taxon>
        <taxon>Agaricomycetes</taxon>
        <taxon>Agaricomycetidae</taxon>
        <taxon>Agaricales</taxon>
        <taxon>Agaricineae</taxon>
        <taxon>Strophariaceae</taxon>
        <taxon>Psilocybe</taxon>
    </lineage>
</organism>
<dbReference type="InterPro" id="IPR035999">
    <property type="entry name" value="Sec7_dom_sf"/>
</dbReference>
<feature type="compositionally biased region" description="Polar residues" evidence="1">
    <location>
        <begin position="1"/>
        <end position="10"/>
    </location>
</feature>
<gene>
    <name evidence="4" type="ORF">CVT25_012343</name>
</gene>
<dbReference type="InParanoid" id="A0A409XFN0"/>
<proteinExistence type="predicted"/>
<feature type="compositionally biased region" description="Polar residues" evidence="1">
    <location>
        <begin position="320"/>
        <end position="334"/>
    </location>
</feature>
<evidence type="ECO:0000313" key="4">
    <source>
        <dbReference type="EMBL" id="PPQ89598.1"/>
    </source>
</evidence>
<dbReference type="SUPFAM" id="SSF48425">
    <property type="entry name" value="Sec7 domain"/>
    <property type="match status" value="1"/>
</dbReference>
<name>A0A409XFN0_PSICY</name>
<dbReference type="InterPro" id="IPR000904">
    <property type="entry name" value="Sec7_dom"/>
</dbReference>
<feature type="compositionally biased region" description="Polar residues" evidence="1">
    <location>
        <begin position="367"/>
        <end position="389"/>
    </location>
</feature>
<dbReference type="Pfam" id="PF15410">
    <property type="entry name" value="PH_9"/>
    <property type="match status" value="1"/>
</dbReference>
<dbReference type="PANTHER" id="PTHR10663">
    <property type="entry name" value="GUANYL-NUCLEOTIDE EXCHANGE FACTOR"/>
    <property type="match status" value="1"/>
</dbReference>
<accession>A0A409XFN0</accession>
<feature type="domain" description="PH" evidence="2">
    <location>
        <begin position="749"/>
        <end position="875"/>
    </location>
</feature>
<dbReference type="GO" id="GO:0032012">
    <property type="term" value="P:regulation of ARF protein signal transduction"/>
    <property type="evidence" value="ECO:0007669"/>
    <property type="project" value="InterPro"/>
</dbReference>
<evidence type="ECO:0000256" key="1">
    <source>
        <dbReference type="SAM" id="MobiDB-lite"/>
    </source>
</evidence>
<evidence type="ECO:0008006" key="6">
    <source>
        <dbReference type="Google" id="ProtNLM"/>
    </source>
</evidence>